<keyword evidence="1" id="KW-0812">Transmembrane</keyword>
<evidence type="ECO:0000313" key="3">
    <source>
        <dbReference type="Proteomes" id="UP000605568"/>
    </source>
</evidence>
<keyword evidence="3" id="KW-1185">Reference proteome</keyword>
<sequence length="155" mass="16328">MIHTSRPAANRRVEWLLRGVLALALLMSAALHGILWTVVGSSAVAPLFALNAVCGLAITAAVLSWRHRLPVWFAIDFGVATFASYVLATAQGVGRQYNQVWTAPEIAGMVTDVLCVGVGLLLLTRYPPVFGAPPRDERPASCDCARCAGTIAGGG</sequence>
<name>A0ABQ3MPJ2_9PSEU</name>
<proteinExistence type="predicted"/>
<evidence type="ECO:0000313" key="2">
    <source>
        <dbReference type="EMBL" id="GHH56467.1"/>
    </source>
</evidence>
<protein>
    <recommendedName>
        <fullName evidence="4">Integral membrane protein</fullName>
    </recommendedName>
</protein>
<organism evidence="2 3">
    <name type="scientific">Lentzea cavernae</name>
    <dbReference type="NCBI Taxonomy" id="2020703"/>
    <lineage>
        <taxon>Bacteria</taxon>
        <taxon>Bacillati</taxon>
        <taxon>Actinomycetota</taxon>
        <taxon>Actinomycetes</taxon>
        <taxon>Pseudonocardiales</taxon>
        <taxon>Pseudonocardiaceae</taxon>
        <taxon>Lentzea</taxon>
    </lineage>
</organism>
<keyword evidence="1" id="KW-0472">Membrane</keyword>
<evidence type="ECO:0008006" key="4">
    <source>
        <dbReference type="Google" id="ProtNLM"/>
    </source>
</evidence>
<dbReference type="EMBL" id="BNAR01000016">
    <property type="protein sequence ID" value="GHH56467.1"/>
    <property type="molecule type" value="Genomic_DNA"/>
</dbReference>
<dbReference type="RefSeq" id="WP_191304100.1">
    <property type="nucleotide sequence ID" value="NZ_BNAR01000016.1"/>
</dbReference>
<gene>
    <name evidence="2" type="ORF">GCM10017774_74570</name>
</gene>
<keyword evidence="1" id="KW-1133">Transmembrane helix</keyword>
<comment type="caution">
    <text evidence="2">The sequence shown here is derived from an EMBL/GenBank/DDBJ whole genome shotgun (WGS) entry which is preliminary data.</text>
</comment>
<feature type="transmembrane region" description="Helical" evidence="1">
    <location>
        <begin position="45"/>
        <end position="65"/>
    </location>
</feature>
<evidence type="ECO:0000256" key="1">
    <source>
        <dbReference type="SAM" id="Phobius"/>
    </source>
</evidence>
<reference evidence="3" key="1">
    <citation type="journal article" date="2019" name="Int. J. Syst. Evol. Microbiol.">
        <title>The Global Catalogue of Microorganisms (GCM) 10K type strain sequencing project: providing services to taxonomists for standard genome sequencing and annotation.</title>
        <authorList>
            <consortium name="The Broad Institute Genomics Platform"/>
            <consortium name="The Broad Institute Genome Sequencing Center for Infectious Disease"/>
            <person name="Wu L."/>
            <person name="Ma J."/>
        </authorList>
    </citation>
    <scope>NUCLEOTIDE SEQUENCE [LARGE SCALE GENOMIC DNA]</scope>
    <source>
        <strain evidence="3">CGMCC 4.7367</strain>
    </source>
</reference>
<dbReference type="Proteomes" id="UP000605568">
    <property type="component" value="Unassembled WGS sequence"/>
</dbReference>
<feature type="transmembrane region" description="Helical" evidence="1">
    <location>
        <begin position="106"/>
        <end position="123"/>
    </location>
</feature>
<feature type="transmembrane region" description="Helical" evidence="1">
    <location>
        <begin position="20"/>
        <end position="39"/>
    </location>
</feature>
<feature type="transmembrane region" description="Helical" evidence="1">
    <location>
        <begin position="72"/>
        <end position="94"/>
    </location>
</feature>
<accession>A0ABQ3MPJ2</accession>